<protein>
    <submittedName>
        <fullName evidence="2">Uncharacterized protein</fullName>
    </submittedName>
</protein>
<comment type="caution">
    <text evidence="2">The sequence shown here is derived from an EMBL/GenBank/DDBJ whole genome shotgun (WGS) entry which is preliminary data.</text>
</comment>
<dbReference type="EMBL" id="JAAKZX010000349">
    <property type="protein sequence ID" value="NGO49177.1"/>
    <property type="molecule type" value="Genomic_DNA"/>
</dbReference>
<keyword evidence="1" id="KW-0812">Transmembrane</keyword>
<proteinExistence type="predicted"/>
<keyword evidence="3" id="KW-1185">Reference proteome</keyword>
<dbReference type="RefSeq" id="WP_165345622.1">
    <property type="nucleotide sequence ID" value="NZ_JAAKZX010000349.1"/>
</dbReference>
<sequence length="266" mass="27601">MPDILTAVDETAANVIMSKEISSLAPLAASRNSTFGPFSIEWELSASFSQGTIDIIPPPADVIRIAGVRLSYHAELKLTLDLGFLDFCLPQVCVTLPFIGRVCTPRVCLSFPTIEVPVSHSSTVDFTADVRPSVTLAGDEWKVEAVIVGVPQLVLGPAATALLGVIGGAVTAALLLVPAIGPLLALASAVILASLTVANLLGVLGALLNPLVAGLRIPLYKSPRLFEILPASGQDSAVFVRLDSVVATLDDSGGEDELVLAIDISS</sequence>
<name>A0ABX0E6F6_9ACTN</name>
<feature type="transmembrane region" description="Helical" evidence="1">
    <location>
        <begin position="153"/>
        <end position="177"/>
    </location>
</feature>
<keyword evidence="1" id="KW-0472">Membrane</keyword>
<accession>A0ABX0E6F6</accession>
<evidence type="ECO:0000313" key="3">
    <source>
        <dbReference type="Proteomes" id="UP001518140"/>
    </source>
</evidence>
<evidence type="ECO:0000313" key="2">
    <source>
        <dbReference type="EMBL" id="NGO49177.1"/>
    </source>
</evidence>
<feature type="transmembrane region" description="Helical" evidence="1">
    <location>
        <begin position="183"/>
        <end position="208"/>
    </location>
</feature>
<reference evidence="2 3" key="1">
    <citation type="submission" date="2020-02" db="EMBL/GenBank/DDBJ databases">
        <title>Whole-genome analyses of novel actinobacteria.</title>
        <authorList>
            <person name="Sahin N."/>
            <person name="Tokatli A."/>
        </authorList>
    </citation>
    <scope>NUCLEOTIDE SEQUENCE [LARGE SCALE GENOMIC DNA]</scope>
    <source>
        <strain evidence="2 3">YC419</strain>
    </source>
</reference>
<keyword evidence="1" id="KW-1133">Transmembrane helix</keyword>
<dbReference type="Proteomes" id="UP001518140">
    <property type="component" value="Unassembled WGS sequence"/>
</dbReference>
<gene>
    <name evidence="2" type="ORF">G6048_46290</name>
</gene>
<organism evidence="2 3">
    <name type="scientific">Streptomyces ureilyticus</name>
    <dbReference type="NCBI Taxonomy" id="1775131"/>
    <lineage>
        <taxon>Bacteria</taxon>
        <taxon>Bacillati</taxon>
        <taxon>Actinomycetota</taxon>
        <taxon>Actinomycetes</taxon>
        <taxon>Kitasatosporales</taxon>
        <taxon>Streptomycetaceae</taxon>
        <taxon>Streptomyces</taxon>
    </lineage>
</organism>
<evidence type="ECO:0000256" key="1">
    <source>
        <dbReference type="SAM" id="Phobius"/>
    </source>
</evidence>